<feature type="non-terminal residue" evidence="2">
    <location>
        <position position="1"/>
    </location>
</feature>
<dbReference type="EMBL" id="NIVC01000255">
    <property type="protein sequence ID" value="PAA86971.1"/>
    <property type="molecule type" value="Genomic_DNA"/>
</dbReference>
<keyword evidence="3" id="KW-1185">Reference proteome</keyword>
<feature type="region of interest" description="Disordered" evidence="1">
    <location>
        <begin position="1"/>
        <end position="30"/>
    </location>
</feature>
<organism evidence="2 3">
    <name type="scientific">Macrostomum lignano</name>
    <dbReference type="NCBI Taxonomy" id="282301"/>
    <lineage>
        <taxon>Eukaryota</taxon>
        <taxon>Metazoa</taxon>
        <taxon>Spiralia</taxon>
        <taxon>Lophotrochozoa</taxon>
        <taxon>Platyhelminthes</taxon>
        <taxon>Rhabditophora</taxon>
        <taxon>Macrostomorpha</taxon>
        <taxon>Macrostomida</taxon>
        <taxon>Macrostomidae</taxon>
        <taxon>Macrostomum</taxon>
    </lineage>
</organism>
<name>A0A267GLT0_9PLAT</name>
<comment type="caution">
    <text evidence="2">The sequence shown here is derived from an EMBL/GenBank/DDBJ whole genome shotgun (WGS) entry which is preliminary data.</text>
</comment>
<feature type="compositionally biased region" description="Polar residues" evidence="1">
    <location>
        <begin position="13"/>
        <end position="30"/>
    </location>
</feature>
<dbReference type="Proteomes" id="UP000215902">
    <property type="component" value="Unassembled WGS sequence"/>
</dbReference>
<reference evidence="2 3" key="1">
    <citation type="submission" date="2017-06" db="EMBL/GenBank/DDBJ databases">
        <title>A platform for efficient transgenesis in Macrostomum lignano, a flatworm model organism for stem cell research.</title>
        <authorList>
            <person name="Berezikov E."/>
        </authorList>
    </citation>
    <scope>NUCLEOTIDE SEQUENCE [LARGE SCALE GENOMIC DNA]</scope>
    <source>
        <strain evidence="2">DV1</strain>
        <tissue evidence="2">Whole organism</tissue>
    </source>
</reference>
<evidence type="ECO:0000256" key="1">
    <source>
        <dbReference type="SAM" id="MobiDB-lite"/>
    </source>
</evidence>
<dbReference type="AlphaFoldDB" id="A0A267GLT0"/>
<evidence type="ECO:0000313" key="3">
    <source>
        <dbReference type="Proteomes" id="UP000215902"/>
    </source>
</evidence>
<sequence length="111" mass="12118">LQIARKLRRPRSKSNQSNLKAISKPNSSTPKKPFAMLRTAALSLLLLALLLCSTPSVMAAQRGARNAEELSQDLDKVIQMGLGLLCDSMSLLDQSDPRTARLSILCQARSQ</sequence>
<feature type="compositionally biased region" description="Basic residues" evidence="1">
    <location>
        <begin position="1"/>
        <end position="12"/>
    </location>
</feature>
<accession>A0A267GLT0</accession>
<evidence type="ECO:0000313" key="2">
    <source>
        <dbReference type="EMBL" id="PAA86971.1"/>
    </source>
</evidence>
<gene>
    <name evidence="2" type="ORF">BOX15_Mlig022408g2</name>
</gene>
<proteinExistence type="predicted"/>
<protein>
    <submittedName>
        <fullName evidence="2">Uncharacterized protein</fullName>
    </submittedName>
</protein>